<evidence type="ECO:0000256" key="5">
    <source>
        <dbReference type="ARBA" id="ARBA00022490"/>
    </source>
</evidence>
<evidence type="ECO:0000256" key="17">
    <source>
        <dbReference type="ARBA" id="ARBA00062896"/>
    </source>
</evidence>
<dbReference type="FunFam" id="1.20.940.10:FF:000001">
    <property type="entry name" value="Protein transport protein Sec31A isoform A"/>
    <property type="match status" value="1"/>
</dbReference>
<dbReference type="Proteomes" id="UP000694571">
    <property type="component" value="Unplaced"/>
</dbReference>
<evidence type="ECO:0000256" key="13">
    <source>
        <dbReference type="ARBA" id="ARBA00025471"/>
    </source>
</evidence>
<dbReference type="Gene3D" id="1.25.40.1030">
    <property type="match status" value="1"/>
</dbReference>
<dbReference type="AlphaFoldDB" id="A0A8D2BTB5"/>
<accession>A0A8D2BTB5</accession>
<dbReference type="InterPro" id="IPR001680">
    <property type="entry name" value="WD40_rpt"/>
</dbReference>
<evidence type="ECO:0000313" key="22">
    <source>
        <dbReference type="Proteomes" id="UP000694723"/>
    </source>
</evidence>
<dbReference type="SMART" id="SM00320">
    <property type="entry name" value="WD40"/>
    <property type="match status" value="6"/>
</dbReference>
<dbReference type="FunFam" id="1.25.40.1030:FF:000001">
    <property type="entry name" value="protein transport protein Sec31A isoform X3"/>
    <property type="match status" value="1"/>
</dbReference>
<dbReference type="InterPro" id="IPR015943">
    <property type="entry name" value="WD40/YVTN_repeat-like_dom_sf"/>
</dbReference>
<evidence type="ECO:0000256" key="4">
    <source>
        <dbReference type="ARBA" id="ARBA00022448"/>
    </source>
</evidence>
<dbReference type="PANTHER" id="PTHR13923:SF23">
    <property type="entry name" value="PROTEIN TRANSPORT PROTEIN SEC31A"/>
    <property type="match status" value="1"/>
</dbReference>
<dbReference type="GO" id="GO:0005789">
    <property type="term" value="C:endoplasmic reticulum membrane"/>
    <property type="evidence" value="ECO:0007669"/>
    <property type="project" value="UniProtKB-SubCell"/>
</dbReference>
<keyword evidence="4" id="KW-0813">Transport</keyword>
<evidence type="ECO:0000256" key="14">
    <source>
        <dbReference type="ARBA" id="ARBA00039468"/>
    </source>
</evidence>
<dbReference type="InterPro" id="IPR036322">
    <property type="entry name" value="WD40_repeat_dom_sf"/>
</dbReference>
<gene>
    <name evidence="21" type="primary">SEC31A</name>
</gene>
<evidence type="ECO:0000256" key="8">
    <source>
        <dbReference type="ARBA" id="ARBA00022824"/>
    </source>
</evidence>
<comment type="similarity">
    <text evidence="3">Belongs to the WD repeat SEC31 family.</text>
</comment>
<reference evidence="21" key="1">
    <citation type="submission" date="2025-05" db="UniProtKB">
        <authorList>
            <consortium name="Ensembl"/>
        </authorList>
    </citation>
    <scope>IDENTIFICATION</scope>
</reference>
<keyword evidence="10" id="KW-0653">Protein transport</keyword>
<evidence type="ECO:0000256" key="6">
    <source>
        <dbReference type="ARBA" id="ARBA00022574"/>
    </source>
</evidence>
<comment type="function">
    <text evidence="13">Component of the coat protein complex II (COPII) which promotes the formation of transport vesicles from the endoplasmic reticulum (ER). The coat has two main functions, the physical deformation of the endoplasmic reticulum membrane into vesicles and the selection of cargo molecules.</text>
</comment>
<dbReference type="SUPFAM" id="SSF50978">
    <property type="entry name" value="WD40 repeat-like"/>
    <property type="match status" value="1"/>
</dbReference>
<dbReference type="FunFam" id="2.130.10.10:FF:000009">
    <property type="entry name" value="Protein transport protein Sec31A isoform A"/>
    <property type="match status" value="1"/>
</dbReference>
<feature type="repeat" description="WD" evidence="18">
    <location>
        <begin position="118"/>
        <end position="160"/>
    </location>
</feature>
<dbReference type="Pfam" id="PF12931">
    <property type="entry name" value="TPR_Sec16"/>
    <property type="match status" value="1"/>
</dbReference>
<feature type="region of interest" description="Disordered" evidence="19">
    <location>
        <begin position="790"/>
        <end position="925"/>
    </location>
</feature>
<keyword evidence="7" id="KW-0677">Repeat</keyword>
<dbReference type="Proteomes" id="UP000694727">
    <property type="component" value="Unplaced"/>
</dbReference>
<evidence type="ECO:0000256" key="7">
    <source>
        <dbReference type="ARBA" id="ARBA00022737"/>
    </source>
</evidence>
<evidence type="ECO:0000256" key="18">
    <source>
        <dbReference type="PROSITE-ProRule" id="PRU00221"/>
    </source>
</evidence>
<evidence type="ECO:0000256" key="2">
    <source>
        <dbReference type="ARBA" id="ARBA00004406"/>
    </source>
</evidence>
<keyword evidence="8" id="KW-0256">Endoplasmic reticulum</keyword>
<dbReference type="PROSITE" id="PS50082">
    <property type="entry name" value="WD_REPEATS_2"/>
    <property type="match status" value="1"/>
</dbReference>
<dbReference type="Ensembl" id="ENSSSCT00060098873.1">
    <property type="protein sequence ID" value="ENSSSCP00060042904.1"/>
    <property type="gene ID" value="ENSSSCG00060072108.1"/>
</dbReference>
<evidence type="ECO:0000256" key="11">
    <source>
        <dbReference type="ARBA" id="ARBA00023136"/>
    </source>
</evidence>
<proteinExistence type="inferred from homology"/>
<protein>
    <recommendedName>
        <fullName evidence="14">Protein transport protein Sec31A</fullName>
    </recommendedName>
    <alternativeName>
        <fullName evidence="16">SEC31-like protein 1</fullName>
    </alternativeName>
    <alternativeName>
        <fullName evidence="15">SEC31-related protein A</fullName>
    </alternativeName>
</protein>
<keyword evidence="9" id="KW-0931">ER-Golgi transport</keyword>
<evidence type="ECO:0000256" key="19">
    <source>
        <dbReference type="SAM" id="MobiDB-lite"/>
    </source>
</evidence>
<keyword evidence="5" id="KW-0963">Cytoplasm</keyword>
<dbReference type="InterPro" id="IPR040251">
    <property type="entry name" value="SEC31-like"/>
</dbReference>
<dbReference type="Proteomes" id="UP000694723">
    <property type="component" value="Unplaced"/>
</dbReference>
<dbReference type="Ensembl" id="ENSSSCT00025101799.1">
    <property type="protein sequence ID" value="ENSSSCP00025044993.1"/>
    <property type="gene ID" value="ENSSSCG00025073090.1"/>
</dbReference>
<feature type="domain" description="Sec16 Sec23-binding" evidence="20">
    <location>
        <begin position="574"/>
        <end position="767"/>
    </location>
</feature>
<comment type="subunit">
    <text evidence="17">COPII is composed of at least 5 proteins: the SEC23/24 complex, the SEC13/31 complex and SAR1. SEC13 and SEC31 make a 2:2 tetramer that forms the edge element of the COPII outer coat. The tetramer self-assembles in multiple copies to form the complete polyhedral cage. Interacts (via WD 8) with SEC13. Interacts with PDCD6; interaction takes place in response to cytosolic calcium increase and leads to bridge together the BCR(KLHL12) complex and SEC31A, leading to monoubiquitination. Interacts with KLHL12.</text>
</comment>
<evidence type="ECO:0000256" key="1">
    <source>
        <dbReference type="ARBA" id="ARBA00004299"/>
    </source>
</evidence>
<sequence>MKLKEVDRTAMQAWSPAQNHPIYLATGTSAQQLDATFSTSASLEIFELDLSDPSLDMKSCATFSSSHRYHKLIWGPHKMDSQGNVSGVLIAGGENGNTILYDPSKIIAGDKEVVIAQNDKHTGPVRALDVNIFQTNLVASGANESEIYIWDLNNFATPMTPGAKTQPPEDISCIAWNRQVQHILASASPSGRATVWDLRKNEPIIKVSDHSNRMHCSGLAWHPDVATQMVLASEDDRLPVVQMWDLRFASSPLRVLENHARGILAIAWSMADPELLLTCGKDAKILCSNPNTGEVLYELPTNTQWCFDIQWCPRNPAVLSAASFDGRISVYSIMGGSADGLRQKQVDKLSSSFGNLDPFGTGQPLPPLQIPQQTAQHSVVLPLKKPPKWIRRPVGASFSFGGKLVTFASVRAQPPQGAEPQQPQQHHVLISQVVTEQEFLKRSDQLQQVVQSQGFVSYCQKKIDASQTEFEKNVWSFLKVNFEDDSRGKYLELLGYRKEDLGKKIALALNKVDGPDVALTDSDQLAQSDGEESPAAGEQLLGERIKEEKQESEFLPSAGGTFNISVSGDIDGLITQALLTGDFESAVDLCLHDNRMADAIILAIAGGQELLARTQKKYFAKSQSKITRLITAVVMKDWKEIVESCDLKNWREALAAVLTYAKPDEFSALCDLLGTRLESEGDSLLQTQACLCYICAGNVEKLVACWTKAQDGSNPLSLQDLIEKVVILRRAVQLTQAVDTNAVGVLLAEKMSQYASLLAAQGSIAAALAFLPENTNQPNIVQLRDRLCRAQGDPAPGHQESPKSPYERQQLPKGRPGPVAGHTQMPRVPAQQYYPHGENPPPPAFVMHGSAHPNAGAPTPLGHVHTQVPPYPQPQRPQNGWNDPPALNRVPKKKKMPENFTPPVPITSPIMNPLGDPQSQMLQQQPSAPVPLSSQASFLQPHLPGGQPFHGILQPLGQVGMPPSFSKPNVEGAPGAPIGNTIQHVQSLPTEKITKKPIPDEHLVLKTTFEDLIQRCLSSATDPQTKRKLDDASKRLEFLYDKLREQTLSPTIISGLHNIARSIETRNYSKGLTIHTHVVSTSNFSETSAFMPVLKVVLTQAIKLGV</sequence>
<name>A0A8D2BTB5_PIG</name>
<evidence type="ECO:0000256" key="15">
    <source>
        <dbReference type="ARBA" id="ARBA00041470"/>
    </source>
</evidence>
<evidence type="ECO:0000256" key="10">
    <source>
        <dbReference type="ARBA" id="ARBA00022927"/>
    </source>
</evidence>
<dbReference type="Gene3D" id="2.130.10.10">
    <property type="entry name" value="YVTN repeat-like/Quinoprotein amine dehydrogenase"/>
    <property type="match status" value="1"/>
</dbReference>
<evidence type="ECO:0000256" key="9">
    <source>
        <dbReference type="ARBA" id="ARBA00022892"/>
    </source>
</evidence>
<keyword evidence="11" id="KW-0472">Membrane</keyword>
<evidence type="ECO:0000313" key="21">
    <source>
        <dbReference type="Ensembl" id="ENSSSCP00060042904.1"/>
    </source>
</evidence>
<organism evidence="21 22">
    <name type="scientific">Sus scrofa</name>
    <name type="common">Pig</name>
    <dbReference type="NCBI Taxonomy" id="9823"/>
    <lineage>
        <taxon>Eukaryota</taxon>
        <taxon>Metazoa</taxon>
        <taxon>Chordata</taxon>
        <taxon>Craniata</taxon>
        <taxon>Vertebrata</taxon>
        <taxon>Euteleostomi</taxon>
        <taxon>Mammalia</taxon>
        <taxon>Eutheria</taxon>
        <taxon>Laurasiatheria</taxon>
        <taxon>Artiodactyla</taxon>
        <taxon>Suina</taxon>
        <taxon>Suidae</taxon>
        <taxon>Sus</taxon>
    </lineage>
</organism>
<evidence type="ECO:0000259" key="20">
    <source>
        <dbReference type="Pfam" id="PF12931"/>
    </source>
</evidence>
<comment type="subcellular location">
    <subcellularLocation>
        <location evidence="1">Cytoplasmic vesicle</location>
        <location evidence="1">COPII-coated vesicle membrane</location>
        <topology evidence="1">Peripheral membrane protein</topology>
        <orientation evidence="1">Cytoplasmic side</orientation>
    </subcellularLocation>
    <subcellularLocation>
        <location evidence="2">Endoplasmic reticulum membrane</location>
        <topology evidence="2">Peripheral membrane protein</topology>
    </subcellularLocation>
</comment>
<evidence type="ECO:0000256" key="3">
    <source>
        <dbReference type="ARBA" id="ARBA00009358"/>
    </source>
</evidence>
<keyword evidence="6 18" id="KW-0853">WD repeat</keyword>
<dbReference type="GO" id="GO:0015031">
    <property type="term" value="P:protein transport"/>
    <property type="evidence" value="ECO:0007669"/>
    <property type="project" value="UniProtKB-KW"/>
</dbReference>
<dbReference type="Gene3D" id="1.20.940.10">
    <property type="entry name" value="Functional domain of the splicing factor Prp18"/>
    <property type="match status" value="1"/>
</dbReference>
<dbReference type="Ensembl" id="ENSSSCT00050077368.1">
    <property type="protein sequence ID" value="ENSSSCP00050033296.1"/>
    <property type="gene ID" value="ENSSSCG00050056736.1"/>
</dbReference>
<dbReference type="GO" id="GO:0012507">
    <property type="term" value="C:ER to Golgi transport vesicle membrane"/>
    <property type="evidence" value="ECO:0007669"/>
    <property type="project" value="UniProtKB-SubCell"/>
</dbReference>
<evidence type="ECO:0000256" key="12">
    <source>
        <dbReference type="ARBA" id="ARBA00023329"/>
    </source>
</evidence>
<keyword evidence="12" id="KW-0968">Cytoplasmic vesicle</keyword>
<dbReference type="GO" id="GO:0006888">
    <property type="term" value="P:endoplasmic reticulum to Golgi vesicle-mediated transport"/>
    <property type="evidence" value="ECO:0007669"/>
    <property type="project" value="InterPro"/>
</dbReference>
<dbReference type="InterPro" id="IPR024298">
    <property type="entry name" value="Sec16_Sec23-bd"/>
</dbReference>
<evidence type="ECO:0000256" key="16">
    <source>
        <dbReference type="ARBA" id="ARBA00043112"/>
    </source>
</evidence>
<dbReference type="PANTHER" id="PTHR13923">
    <property type="entry name" value="SEC31-RELATED PROTEIN"/>
    <property type="match status" value="1"/>
</dbReference>